<comment type="caution">
    <text evidence="1">The sequence shown here is derived from an EMBL/GenBank/DDBJ whole genome shotgun (WGS) entry which is preliminary data.</text>
</comment>
<dbReference type="EMBL" id="JAMKOV010000002">
    <property type="protein sequence ID" value="KAI8043803.1"/>
    <property type="molecule type" value="Genomic_DNA"/>
</dbReference>
<gene>
    <name evidence="1" type="ORF">M5D96_005141</name>
</gene>
<dbReference type="AlphaFoldDB" id="A0A9P9YVC7"/>
<protein>
    <submittedName>
        <fullName evidence="1">Uncharacterized protein</fullName>
    </submittedName>
</protein>
<organism evidence="1 2">
    <name type="scientific">Drosophila gunungcola</name>
    <name type="common">fruit fly</name>
    <dbReference type="NCBI Taxonomy" id="103775"/>
    <lineage>
        <taxon>Eukaryota</taxon>
        <taxon>Metazoa</taxon>
        <taxon>Ecdysozoa</taxon>
        <taxon>Arthropoda</taxon>
        <taxon>Hexapoda</taxon>
        <taxon>Insecta</taxon>
        <taxon>Pterygota</taxon>
        <taxon>Neoptera</taxon>
        <taxon>Endopterygota</taxon>
        <taxon>Diptera</taxon>
        <taxon>Brachycera</taxon>
        <taxon>Muscomorpha</taxon>
        <taxon>Ephydroidea</taxon>
        <taxon>Drosophilidae</taxon>
        <taxon>Drosophila</taxon>
        <taxon>Sophophora</taxon>
    </lineage>
</organism>
<dbReference type="Proteomes" id="UP001059596">
    <property type="component" value="Unassembled WGS sequence"/>
</dbReference>
<name>A0A9P9YVC7_9MUSC</name>
<keyword evidence="2" id="KW-1185">Reference proteome</keyword>
<evidence type="ECO:0000313" key="1">
    <source>
        <dbReference type="EMBL" id="KAI8043803.1"/>
    </source>
</evidence>
<accession>A0A9P9YVC7</accession>
<sequence length="74" mass="8238">MQDDFPLQGTEENFCLHVLLQVLGGLVQQLLDGLEQQVLQAEDEGQVLMGLVTQVGGGEQDLFFSAEPLNHFFY</sequence>
<reference evidence="1" key="1">
    <citation type="journal article" date="2023" name="Genome Biol. Evol.">
        <title>Long-read-based Genome Assembly of Drosophila gunungcola Reveals Fewer Chemosensory Genes in Flower-breeding Species.</title>
        <authorList>
            <person name="Negi A."/>
            <person name="Liao B.Y."/>
            <person name="Yeh S.D."/>
        </authorList>
    </citation>
    <scope>NUCLEOTIDE SEQUENCE</scope>
    <source>
        <strain evidence="1">Sukarami</strain>
    </source>
</reference>
<proteinExistence type="predicted"/>
<evidence type="ECO:0000313" key="2">
    <source>
        <dbReference type="Proteomes" id="UP001059596"/>
    </source>
</evidence>